<proteinExistence type="predicted"/>
<feature type="region of interest" description="Disordered" evidence="1">
    <location>
        <begin position="89"/>
        <end position="115"/>
    </location>
</feature>
<dbReference type="EMBL" id="BPLR01020505">
    <property type="protein sequence ID" value="GIX79535.1"/>
    <property type="molecule type" value="Genomic_DNA"/>
</dbReference>
<keyword evidence="3" id="KW-1185">Reference proteome</keyword>
<reference evidence="2 3" key="1">
    <citation type="submission" date="2021-06" db="EMBL/GenBank/DDBJ databases">
        <title>Caerostris extrusa draft genome.</title>
        <authorList>
            <person name="Kono N."/>
            <person name="Arakawa K."/>
        </authorList>
    </citation>
    <scope>NUCLEOTIDE SEQUENCE [LARGE SCALE GENOMIC DNA]</scope>
</reference>
<protein>
    <submittedName>
        <fullName evidence="2">Uncharacterized protein</fullName>
    </submittedName>
</protein>
<feature type="compositionally biased region" description="Polar residues" evidence="1">
    <location>
        <begin position="95"/>
        <end position="115"/>
    </location>
</feature>
<dbReference type="Proteomes" id="UP001054945">
    <property type="component" value="Unassembled WGS sequence"/>
</dbReference>
<gene>
    <name evidence="2" type="ORF">CEXT_443881</name>
</gene>
<name>A0AAV4N6V9_CAEEX</name>
<evidence type="ECO:0000313" key="2">
    <source>
        <dbReference type="EMBL" id="GIX79535.1"/>
    </source>
</evidence>
<accession>A0AAV4N6V9</accession>
<sequence length="115" mass="12753">MSVYTNQKPFQMTGWAGQDPCGPVRNRLQGWLAPNFRGARILALFVRTVGPVHRVFFLIARSIRSVGTKRETDEEQTTANTEERALAVSYPNEADPTSPSDWTGKVSNASDVVKT</sequence>
<dbReference type="AlphaFoldDB" id="A0AAV4N6V9"/>
<organism evidence="2 3">
    <name type="scientific">Caerostris extrusa</name>
    <name type="common">Bark spider</name>
    <name type="synonym">Caerostris bankana</name>
    <dbReference type="NCBI Taxonomy" id="172846"/>
    <lineage>
        <taxon>Eukaryota</taxon>
        <taxon>Metazoa</taxon>
        <taxon>Ecdysozoa</taxon>
        <taxon>Arthropoda</taxon>
        <taxon>Chelicerata</taxon>
        <taxon>Arachnida</taxon>
        <taxon>Araneae</taxon>
        <taxon>Araneomorphae</taxon>
        <taxon>Entelegynae</taxon>
        <taxon>Araneoidea</taxon>
        <taxon>Araneidae</taxon>
        <taxon>Caerostris</taxon>
    </lineage>
</organism>
<comment type="caution">
    <text evidence="2">The sequence shown here is derived from an EMBL/GenBank/DDBJ whole genome shotgun (WGS) entry which is preliminary data.</text>
</comment>
<evidence type="ECO:0000313" key="3">
    <source>
        <dbReference type="Proteomes" id="UP001054945"/>
    </source>
</evidence>
<evidence type="ECO:0000256" key="1">
    <source>
        <dbReference type="SAM" id="MobiDB-lite"/>
    </source>
</evidence>